<feature type="domain" description="Acyl-ACP thioesterase-like C-terminal" evidence="9">
    <location>
        <begin position="151"/>
        <end position="205"/>
    </location>
</feature>
<dbReference type="EMBL" id="JAOQJX010000006">
    <property type="protein sequence ID" value="MCU6747112.1"/>
    <property type="molecule type" value="Genomic_DNA"/>
</dbReference>
<evidence type="ECO:0000259" key="8">
    <source>
        <dbReference type="Pfam" id="PF01643"/>
    </source>
</evidence>
<dbReference type="InterPro" id="IPR002864">
    <property type="entry name" value="Acyl-ACP_thioesterase_NHD"/>
</dbReference>
<dbReference type="Pfam" id="PF20791">
    <property type="entry name" value="Acyl-ACP_TE_C"/>
    <property type="match status" value="1"/>
</dbReference>
<feature type="domain" description="Acyl-ACP thioesterase N-terminal hotdog" evidence="8">
    <location>
        <begin position="7"/>
        <end position="123"/>
    </location>
</feature>
<keyword evidence="5" id="KW-0809">Transit peptide</keyword>
<proteinExistence type="inferred from homology"/>
<comment type="caution">
    <text evidence="10">The sequence shown here is derived from an EMBL/GenBank/DDBJ whole genome shotgun (WGS) entry which is preliminary data.</text>
</comment>
<evidence type="ECO:0000256" key="5">
    <source>
        <dbReference type="ARBA" id="ARBA00022946"/>
    </source>
</evidence>
<dbReference type="SUPFAM" id="SSF54637">
    <property type="entry name" value="Thioesterase/thiol ester dehydrase-isomerase"/>
    <property type="match status" value="2"/>
</dbReference>
<dbReference type="InterPro" id="IPR045023">
    <property type="entry name" value="FATA/B"/>
</dbReference>
<comment type="similarity">
    <text evidence="1">Belongs to the acyl-ACP thioesterase family.</text>
</comment>
<evidence type="ECO:0000313" key="10">
    <source>
        <dbReference type="EMBL" id="MCU6747112.1"/>
    </source>
</evidence>
<evidence type="ECO:0000256" key="1">
    <source>
        <dbReference type="ARBA" id="ARBA00006500"/>
    </source>
</evidence>
<evidence type="ECO:0000256" key="7">
    <source>
        <dbReference type="ARBA" id="ARBA00023160"/>
    </source>
</evidence>
<keyword evidence="3" id="KW-0378">Hydrolase</keyword>
<keyword evidence="11" id="KW-1185">Reference proteome</keyword>
<dbReference type="PANTHER" id="PTHR31727">
    <property type="entry name" value="OLEOYL-ACYL CARRIER PROTEIN THIOESTERASE 1, CHLOROPLASTIC"/>
    <property type="match status" value="1"/>
</dbReference>
<dbReference type="Gene3D" id="3.10.129.10">
    <property type="entry name" value="Hotdog Thioesterase"/>
    <property type="match status" value="1"/>
</dbReference>
<organism evidence="10 11">
    <name type="scientific">Faecalicatena acetigenes</name>
    <dbReference type="NCBI Taxonomy" id="2981790"/>
    <lineage>
        <taxon>Bacteria</taxon>
        <taxon>Bacillati</taxon>
        <taxon>Bacillota</taxon>
        <taxon>Clostridia</taxon>
        <taxon>Lachnospirales</taxon>
        <taxon>Lachnospiraceae</taxon>
        <taxon>Faecalicatena</taxon>
    </lineage>
</organism>
<dbReference type="Pfam" id="PF01643">
    <property type="entry name" value="Acyl-ACP_TE"/>
    <property type="match status" value="1"/>
</dbReference>
<keyword evidence="4" id="KW-0276">Fatty acid metabolism</keyword>
<gene>
    <name evidence="10" type="ORF">OCV51_05520</name>
</gene>
<dbReference type="CDD" id="cd00586">
    <property type="entry name" value="4HBT"/>
    <property type="match status" value="1"/>
</dbReference>
<dbReference type="InterPro" id="IPR029069">
    <property type="entry name" value="HotDog_dom_sf"/>
</dbReference>
<dbReference type="Proteomes" id="UP001652394">
    <property type="component" value="Unassembled WGS sequence"/>
</dbReference>
<evidence type="ECO:0000256" key="6">
    <source>
        <dbReference type="ARBA" id="ARBA00023098"/>
    </source>
</evidence>
<name>A0ABT2TA44_9FIRM</name>
<keyword evidence="2" id="KW-0444">Lipid biosynthesis</keyword>
<accession>A0ABT2TA44</accession>
<keyword evidence="6" id="KW-0443">Lipid metabolism</keyword>
<dbReference type="InterPro" id="IPR049427">
    <property type="entry name" value="Acyl-ACP_TE_C"/>
</dbReference>
<evidence type="ECO:0000256" key="2">
    <source>
        <dbReference type="ARBA" id="ARBA00022516"/>
    </source>
</evidence>
<sequence length="239" mass="27695">MYTFDSRVRYSEIDHQGTMTLPALINYFQDCSTFQSESLGLGMKALREKKKAWVLSYWQVVVERFPKLAEKITTGTFATEFKGLYGNRNFFMQDETGKRIACANSIWVFMDIEKGRPARPEEDDILPYGTEAPLDMEYEGRKIKIPQECKSLEPFPVRKYHIDTNEHVNNCQYVQMALEVIPEDTPVHQLRVDYKKSAVYGDMIYPKVAFEADRTVVELCTADSKPYAVVELKGNERRI</sequence>
<evidence type="ECO:0000256" key="3">
    <source>
        <dbReference type="ARBA" id="ARBA00022801"/>
    </source>
</evidence>
<evidence type="ECO:0000259" key="9">
    <source>
        <dbReference type="Pfam" id="PF20791"/>
    </source>
</evidence>
<dbReference type="RefSeq" id="WP_059066458.1">
    <property type="nucleotide sequence ID" value="NZ_JAOQJX010000006.1"/>
</dbReference>
<protein>
    <submittedName>
        <fullName evidence="10">Thioesterase</fullName>
    </submittedName>
</protein>
<evidence type="ECO:0000256" key="4">
    <source>
        <dbReference type="ARBA" id="ARBA00022832"/>
    </source>
</evidence>
<keyword evidence="7" id="KW-0275">Fatty acid biosynthesis</keyword>
<dbReference type="PANTHER" id="PTHR31727:SF6">
    <property type="entry name" value="OLEOYL-ACYL CARRIER PROTEIN THIOESTERASE 1, CHLOROPLASTIC"/>
    <property type="match status" value="1"/>
</dbReference>
<evidence type="ECO:0000313" key="11">
    <source>
        <dbReference type="Proteomes" id="UP001652394"/>
    </source>
</evidence>
<reference evidence="10 11" key="1">
    <citation type="journal article" date="2021" name="ISME Commun">
        <title>Automated analysis of genomic sequences facilitates high-throughput and comprehensive description of bacteria.</title>
        <authorList>
            <person name="Hitch T.C.A."/>
        </authorList>
    </citation>
    <scope>NUCLEOTIDE SEQUENCE [LARGE SCALE GENOMIC DNA]</scope>
    <source>
        <strain evidence="10 11">H2_18</strain>
    </source>
</reference>